<evidence type="ECO:0000256" key="1">
    <source>
        <dbReference type="SAM" id="MobiDB-lite"/>
    </source>
</evidence>
<evidence type="ECO:0000313" key="2">
    <source>
        <dbReference type="EMBL" id="KAF2184643.1"/>
    </source>
</evidence>
<evidence type="ECO:0000313" key="3">
    <source>
        <dbReference type="Proteomes" id="UP000800200"/>
    </source>
</evidence>
<dbReference type="Proteomes" id="UP000800200">
    <property type="component" value="Unassembled WGS sequence"/>
</dbReference>
<organism evidence="2 3">
    <name type="scientific">Zopfia rhizophila CBS 207.26</name>
    <dbReference type="NCBI Taxonomy" id="1314779"/>
    <lineage>
        <taxon>Eukaryota</taxon>
        <taxon>Fungi</taxon>
        <taxon>Dikarya</taxon>
        <taxon>Ascomycota</taxon>
        <taxon>Pezizomycotina</taxon>
        <taxon>Dothideomycetes</taxon>
        <taxon>Dothideomycetes incertae sedis</taxon>
        <taxon>Zopfiaceae</taxon>
        <taxon>Zopfia</taxon>
    </lineage>
</organism>
<reference evidence="2" key="1">
    <citation type="journal article" date="2020" name="Stud. Mycol.">
        <title>101 Dothideomycetes genomes: a test case for predicting lifestyles and emergence of pathogens.</title>
        <authorList>
            <person name="Haridas S."/>
            <person name="Albert R."/>
            <person name="Binder M."/>
            <person name="Bloem J."/>
            <person name="Labutti K."/>
            <person name="Salamov A."/>
            <person name="Andreopoulos B."/>
            <person name="Baker S."/>
            <person name="Barry K."/>
            <person name="Bills G."/>
            <person name="Bluhm B."/>
            <person name="Cannon C."/>
            <person name="Castanera R."/>
            <person name="Culley D."/>
            <person name="Daum C."/>
            <person name="Ezra D."/>
            <person name="Gonzalez J."/>
            <person name="Henrissat B."/>
            <person name="Kuo A."/>
            <person name="Liang C."/>
            <person name="Lipzen A."/>
            <person name="Lutzoni F."/>
            <person name="Magnuson J."/>
            <person name="Mondo S."/>
            <person name="Nolan M."/>
            <person name="Ohm R."/>
            <person name="Pangilinan J."/>
            <person name="Park H.-J."/>
            <person name="Ramirez L."/>
            <person name="Alfaro M."/>
            <person name="Sun H."/>
            <person name="Tritt A."/>
            <person name="Yoshinaga Y."/>
            <person name="Zwiers L.-H."/>
            <person name="Turgeon B."/>
            <person name="Goodwin S."/>
            <person name="Spatafora J."/>
            <person name="Crous P."/>
            <person name="Grigoriev I."/>
        </authorList>
    </citation>
    <scope>NUCLEOTIDE SEQUENCE</scope>
    <source>
        <strain evidence="2">CBS 207.26</strain>
    </source>
</reference>
<dbReference type="OrthoDB" id="446723at2759"/>
<dbReference type="EMBL" id="ML994637">
    <property type="protein sequence ID" value="KAF2184643.1"/>
    <property type="molecule type" value="Genomic_DNA"/>
</dbReference>
<proteinExistence type="predicted"/>
<name>A0A6A6E063_9PEZI</name>
<sequence>MAYFPELLAFFNRFIISKWPSKDKLATLIHYCEILKLSLRENIYDITIIHAEDDYDIPWVHPEIVFSHAVNVTRDPDGGLSFEEPESGKENQKSALGASG</sequence>
<gene>
    <name evidence="2" type="ORF">K469DRAFT_708837</name>
</gene>
<feature type="region of interest" description="Disordered" evidence="1">
    <location>
        <begin position="77"/>
        <end position="100"/>
    </location>
</feature>
<accession>A0A6A6E063</accession>
<protein>
    <submittedName>
        <fullName evidence="2">Uncharacterized protein</fullName>
    </submittedName>
</protein>
<dbReference type="AlphaFoldDB" id="A0A6A6E063"/>
<keyword evidence="3" id="KW-1185">Reference proteome</keyword>